<evidence type="ECO:0000256" key="5">
    <source>
        <dbReference type="ARBA" id="ARBA00023242"/>
    </source>
</evidence>
<dbReference type="Gene3D" id="4.10.240.10">
    <property type="entry name" value="Zn(2)-C6 fungal-type DNA-binding domain"/>
    <property type="match status" value="1"/>
</dbReference>
<accession>A0A0D2B6T6</accession>
<evidence type="ECO:0000256" key="2">
    <source>
        <dbReference type="ARBA" id="ARBA00023015"/>
    </source>
</evidence>
<feature type="region of interest" description="Disordered" evidence="6">
    <location>
        <begin position="53"/>
        <end position="102"/>
    </location>
</feature>
<gene>
    <name evidence="8" type="ORF">PV08_07392</name>
</gene>
<dbReference type="AlphaFoldDB" id="A0A0D2B6T6"/>
<dbReference type="InterPro" id="IPR001138">
    <property type="entry name" value="Zn2Cys6_DnaBD"/>
</dbReference>
<evidence type="ECO:0000259" key="7">
    <source>
        <dbReference type="PROSITE" id="PS50048"/>
    </source>
</evidence>
<dbReference type="InterPro" id="IPR021858">
    <property type="entry name" value="Fun_TF"/>
</dbReference>
<feature type="domain" description="Zn(2)-C6 fungal-type" evidence="7">
    <location>
        <begin position="12"/>
        <end position="40"/>
    </location>
</feature>
<dbReference type="Pfam" id="PF00172">
    <property type="entry name" value="Zn_clus"/>
    <property type="match status" value="1"/>
</dbReference>
<organism evidence="8 9">
    <name type="scientific">Exophiala spinifera</name>
    <dbReference type="NCBI Taxonomy" id="91928"/>
    <lineage>
        <taxon>Eukaryota</taxon>
        <taxon>Fungi</taxon>
        <taxon>Dikarya</taxon>
        <taxon>Ascomycota</taxon>
        <taxon>Pezizomycotina</taxon>
        <taxon>Eurotiomycetes</taxon>
        <taxon>Chaetothyriomycetidae</taxon>
        <taxon>Chaetothyriales</taxon>
        <taxon>Herpotrichiellaceae</taxon>
        <taxon>Exophiala</taxon>
    </lineage>
</organism>
<proteinExistence type="predicted"/>
<reference evidence="8 9" key="1">
    <citation type="submission" date="2015-01" db="EMBL/GenBank/DDBJ databases">
        <title>The Genome Sequence of Exophiala spinifera CBS89968.</title>
        <authorList>
            <consortium name="The Broad Institute Genomics Platform"/>
            <person name="Cuomo C."/>
            <person name="de Hoog S."/>
            <person name="Gorbushina A."/>
            <person name="Stielow B."/>
            <person name="Teixiera M."/>
            <person name="Abouelleil A."/>
            <person name="Chapman S.B."/>
            <person name="Priest M."/>
            <person name="Young S.K."/>
            <person name="Wortman J."/>
            <person name="Nusbaum C."/>
            <person name="Birren B."/>
        </authorList>
    </citation>
    <scope>NUCLEOTIDE SEQUENCE [LARGE SCALE GENOMIC DNA]</scope>
    <source>
        <strain evidence="8 9">CBS 89968</strain>
    </source>
</reference>
<dbReference type="InterPro" id="IPR036864">
    <property type="entry name" value="Zn2-C6_fun-type_DNA-bd_sf"/>
</dbReference>
<dbReference type="OrthoDB" id="3251668at2759"/>
<keyword evidence="2" id="KW-0805">Transcription regulation</keyword>
<protein>
    <recommendedName>
        <fullName evidence="7">Zn(2)-C6 fungal-type domain-containing protein</fullName>
    </recommendedName>
</protein>
<dbReference type="GO" id="GO:0005634">
    <property type="term" value="C:nucleus"/>
    <property type="evidence" value="ECO:0007669"/>
    <property type="project" value="UniProtKB-SubCell"/>
</dbReference>
<dbReference type="RefSeq" id="XP_016234824.1">
    <property type="nucleotide sequence ID" value="XM_016381722.1"/>
</dbReference>
<evidence type="ECO:0000313" key="9">
    <source>
        <dbReference type="Proteomes" id="UP000053328"/>
    </source>
</evidence>
<dbReference type="STRING" id="91928.A0A0D2B6T6"/>
<keyword evidence="5" id="KW-0539">Nucleus</keyword>
<evidence type="ECO:0000256" key="3">
    <source>
        <dbReference type="ARBA" id="ARBA00023125"/>
    </source>
</evidence>
<feature type="compositionally biased region" description="Polar residues" evidence="6">
    <location>
        <begin position="85"/>
        <end position="98"/>
    </location>
</feature>
<evidence type="ECO:0000256" key="4">
    <source>
        <dbReference type="ARBA" id="ARBA00023163"/>
    </source>
</evidence>
<keyword evidence="4" id="KW-0804">Transcription</keyword>
<dbReference type="VEuPathDB" id="FungiDB:PV08_07392"/>
<dbReference type="PROSITE" id="PS50048">
    <property type="entry name" value="ZN2_CY6_FUNGAL_2"/>
    <property type="match status" value="1"/>
</dbReference>
<dbReference type="Pfam" id="PF11951">
    <property type="entry name" value="Fungal_trans_2"/>
    <property type="match status" value="1"/>
</dbReference>
<dbReference type="SMART" id="SM00066">
    <property type="entry name" value="GAL4"/>
    <property type="match status" value="1"/>
</dbReference>
<dbReference type="GO" id="GO:0008270">
    <property type="term" value="F:zinc ion binding"/>
    <property type="evidence" value="ECO:0007669"/>
    <property type="project" value="InterPro"/>
</dbReference>
<sequence length="487" mass="54057">MSPSTPPPPTKDCRNCNRRRIRCDRGIPTCVKCHAKGLTCPGYGLHLRWANSTGRNARPKARSKPSSRSDATVPPLLSNDHESGLSASPLSQTSSPVGSSEAVLETLPDSVRQRLLNHYAAHIAPRMVWVDSDRNEYKRLVVPLAGAQMVLRHAIMATAAAHSCDQEIDRSAVSSAACKDAQQRITQRVRRMIQSDLDSDDSVPNPDDTEDTNEAVLASALILSNHSLLTSQLSEAQIHRRAVRVLINSILFSGPSDGQLFSFLRNQAAIFDVFTCTTIVIDSDHVEGAVLPGGEQDSVLFGNFLVVVQDITLESIHRHIGNQPSPATDVGDFEDRFELARASTLAVAAALGVSCQDTMNIDLVRLVDIYHHAGVLYAFKRLKNETSNPEEDYHIRRLFRVIQNLDDLNGALHNLAWPIFIAGLCSWPNIERIHTVQQISGLISEKTGFCHYKSISDFHRELWDSPHHNWLLLAREWETRHLPLIPV</sequence>
<keyword evidence="3" id="KW-0238">DNA-binding</keyword>
<evidence type="ECO:0000256" key="1">
    <source>
        <dbReference type="ARBA" id="ARBA00004123"/>
    </source>
</evidence>
<dbReference type="SUPFAM" id="SSF57701">
    <property type="entry name" value="Zn2/Cys6 DNA-binding domain"/>
    <property type="match status" value="1"/>
</dbReference>
<evidence type="ECO:0000256" key="6">
    <source>
        <dbReference type="SAM" id="MobiDB-lite"/>
    </source>
</evidence>
<dbReference type="GO" id="GO:0000976">
    <property type="term" value="F:transcription cis-regulatory region binding"/>
    <property type="evidence" value="ECO:0007669"/>
    <property type="project" value="TreeGrafter"/>
</dbReference>
<dbReference type="EMBL" id="KN847496">
    <property type="protein sequence ID" value="KIW14608.1"/>
    <property type="molecule type" value="Genomic_DNA"/>
</dbReference>
<evidence type="ECO:0000313" key="8">
    <source>
        <dbReference type="EMBL" id="KIW14608.1"/>
    </source>
</evidence>
<dbReference type="GeneID" id="27334475"/>
<dbReference type="Proteomes" id="UP000053328">
    <property type="component" value="Unassembled WGS sequence"/>
</dbReference>
<dbReference type="GO" id="GO:0000981">
    <property type="term" value="F:DNA-binding transcription factor activity, RNA polymerase II-specific"/>
    <property type="evidence" value="ECO:0007669"/>
    <property type="project" value="InterPro"/>
</dbReference>
<dbReference type="PANTHER" id="PTHR37534:SF15">
    <property type="entry name" value="ZN(II)2CYS6 TRANSCRIPTION FACTOR (EUROFUNG)"/>
    <property type="match status" value="1"/>
</dbReference>
<keyword evidence="9" id="KW-1185">Reference proteome</keyword>
<dbReference type="GO" id="GO:0045944">
    <property type="term" value="P:positive regulation of transcription by RNA polymerase II"/>
    <property type="evidence" value="ECO:0007669"/>
    <property type="project" value="TreeGrafter"/>
</dbReference>
<comment type="subcellular location">
    <subcellularLocation>
        <location evidence="1">Nucleus</location>
    </subcellularLocation>
</comment>
<name>A0A0D2B6T6_9EURO</name>
<dbReference type="HOGENOM" id="CLU_036330_1_0_1"/>
<dbReference type="PANTHER" id="PTHR37534">
    <property type="entry name" value="TRANSCRIPTIONAL ACTIVATOR PROTEIN UGA3"/>
    <property type="match status" value="1"/>
</dbReference>